<dbReference type="GO" id="GO:0003964">
    <property type="term" value="F:RNA-directed DNA polymerase activity"/>
    <property type="evidence" value="ECO:0007669"/>
    <property type="project" value="UniProtKB-KW"/>
</dbReference>
<keyword evidence="2" id="KW-0548">Nucleotidyltransferase</keyword>
<dbReference type="AlphaFoldDB" id="A0A5B6UAN8"/>
<dbReference type="OrthoDB" id="1750106at2759"/>
<gene>
    <name evidence="2" type="ORF">EPI10_009601</name>
</gene>
<dbReference type="Pfam" id="PF13456">
    <property type="entry name" value="RVT_3"/>
    <property type="match status" value="1"/>
</dbReference>
<name>A0A5B6UAN8_9ROSI</name>
<reference evidence="3" key="1">
    <citation type="journal article" date="2019" name="Plant Biotechnol. J.">
        <title>Genome sequencing of the Australian wild diploid species Gossypium australe highlights disease resistance and delayed gland morphogenesis.</title>
        <authorList>
            <person name="Cai Y."/>
            <person name="Cai X."/>
            <person name="Wang Q."/>
            <person name="Wang P."/>
            <person name="Zhang Y."/>
            <person name="Cai C."/>
            <person name="Xu Y."/>
            <person name="Wang K."/>
            <person name="Zhou Z."/>
            <person name="Wang C."/>
            <person name="Geng S."/>
            <person name="Li B."/>
            <person name="Dong Q."/>
            <person name="Hou Y."/>
            <person name="Wang H."/>
            <person name="Ai P."/>
            <person name="Liu Z."/>
            <person name="Yi F."/>
            <person name="Sun M."/>
            <person name="An G."/>
            <person name="Cheng J."/>
            <person name="Zhang Y."/>
            <person name="Shi Q."/>
            <person name="Xie Y."/>
            <person name="Shi X."/>
            <person name="Chang Y."/>
            <person name="Huang F."/>
            <person name="Chen Y."/>
            <person name="Hong S."/>
            <person name="Mi L."/>
            <person name="Sun Q."/>
            <person name="Zhang L."/>
            <person name="Zhou B."/>
            <person name="Peng R."/>
            <person name="Zhang X."/>
            <person name="Liu F."/>
        </authorList>
    </citation>
    <scope>NUCLEOTIDE SEQUENCE [LARGE SCALE GENOMIC DNA]</scope>
    <source>
        <strain evidence="3">cv. PA1801</strain>
    </source>
</reference>
<dbReference type="GO" id="GO:0004523">
    <property type="term" value="F:RNA-DNA hybrid ribonuclease activity"/>
    <property type="evidence" value="ECO:0007669"/>
    <property type="project" value="InterPro"/>
</dbReference>
<keyword evidence="2" id="KW-0808">Transferase</keyword>
<sequence length="997" mass="114758">MEAFRDTLQECQLMDIRYSGAWYTWEMGNLPETNIRERLDRGVANDKWINLFPMGNIHHLPYSTSDHCPLLINTDQVRRFSRNRDFHFEVWWTMEESFEETLKEIWESSSDPIMEKLRNLQIGLTKWGPTMTPGPDGFPAMFFQKYWHIVGKEILKLQDVMGTCIDEVQSAFVPGLLISDNILLAYEILHTFRQKRTGKKGYMAVKLDMSKAYDRVEWGFIKAVMNKIGFARSWVELIIKCINSVSYTVSINGSRGRVFRPSRGLRQGDPLSPFLFLICSEGLSALLRSAKKSGLIKGAKASRKGPEILHLLFADDCMMFGEATEEGARVLKDILKVYENCSGQCINFGKSTVFYSSNTNVEAKDTVSSLLGVRCSSSPEKYLGLPNIVGRRKTEVFQNLVDRIASRIEGWSSRLLFQRGKEIFIKSILQAIPTFAMSCFLFPKALCERIESILAKFWWQKGPGKRGIHWCQWRFLCRPKEEGGLGFRRMTHFNTSLLAKQGWRLLNFPNSLVARVFKAKYFPENNFLNSSLGSSCSYVWCSIWATKGILEKRLIWKVGTGSHISINQDIWIPNYVNGRLLSSFDNLQCDKVADLICSNKREWNKELIVNTFPEDVADLILSIPLSLEPHEDFIAWNGESSRVFSVRSSYKLLQSLDPTAYTLQNNYRDFYMKLWRVEIPTKIKIFIWKISWNYLANKVNMIARRLVNSSLCPRCGGGEETINHLFRDCPVSIEKCRIFCIVLWSIWGNRNSRIHEKSNRSSQDIVRFILSYIQELEVVSINTTRNSNIKFKGRHPPGSSFKINFDGTFDERNRASASGVVVRDSSGQVLMSSAEIHRGVSTAFTAEAIACRRATQIALNMGEEEIIIEYDSLSVIKKCRKTDIDKSQISPYIYDIHNMKSRNRRLRFEFIPRSVNVLAHVLATEARKRKEGFYLFRKVPDFVADQARIDSRVCKGISTDTGKHSLWKSGNVLMKKGQIEKTRRQQIDSDWAEYRRV</sequence>
<dbReference type="CDD" id="cd01650">
    <property type="entry name" value="RT_nLTR_like"/>
    <property type="match status" value="1"/>
</dbReference>
<accession>A0A5B6UAN8</accession>
<dbReference type="PROSITE" id="PS50878">
    <property type="entry name" value="RT_POL"/>
    <property type="match status" value="1"/>
</dbReference>
<dbReference type="EMBL" id="SMMG02000013">
    <property type="protein sequence ID" value="KAA3453584.1"/>
    <property type="molecule type" value="Genomic_DNA"/>
</dbReference>
<dbReference type="InterPro" id="IPR012337">
    <property type="entry name" value="RNaseH-like_sf"/>
</dbReference>
<protein>
    <submittedName>
        <fullName evidence="2">Reverse transcriptase</fullName>
    </submittedName>
</protein>
<dbReference type="InterPro" id="IPR036397">
    <property type="entry name" value="RNaseH_sf"/>
</dbReference>
<dbReference type="PANTHER" id="PTHR33116">
    <property type="entry name" value="REVERSE TRANSCRIPTASE ZINC-BINDING DOMAIN-CONTAINING PROTEIN-RELATED-RELATED"/>
    <property type="match status" value="1"/>
</dbReference>
<evidence type="ECO:0000313" key="2">
    <source>
        <dbReference type="EMBL" id="KAA3453584.1"/>
    </source>
</evidence>
<organism evidence="2 3">
    <name type="scientific">Gossypium australe</name>
    <dbReference type="NCBI Taxonomy" id="47621"/>
    <lineage>
        <taxon>Eukaryota</taxon>
        <taxon>Viridiplantae</taxon>
        <taxon>Streptophyta</taxon>
        <taxon>Embryophyta</taxon>
        <taxon>Tracheophyta</taxon>
        <taxon>Spermatophyta</taxon>
        <taxon>Magnoliopsida</taxon>
        <taxon>eudicotyledons</taxon>
        <taxon>Gunneridae</taxon>
        <taxon>Pentapetalae</taxon>
        <taxon>rosids</taxon>
        <taxon>malvids</taxon>
        <taxon>Malvales</taxon>
        <taxon>Malvaceae</taxon>
        <taxon>Malvoideae</taxon>
        <taxon>Gossypium</taxon>
    </lineage>
</organism>
<comment type="caution">
    <text evidence="2">The sequence shown here is derived from an EMBL/GenBank/DDBJ whole genome shotgun (WGS) entry which is preliminary data.</text>
</comment>
<keyword evidence="2" id="KW-0695">RNA-directed DNA polymerase</keyword>
<dbReference type="GO" id="GO:0003676">
    <property type="term" value="F:nucleic acid binding"/>
    <property type="evidence" value="ECO:0007669"/>
    <property type="project" value="InterPro"/>
</dbReference>
<dbReference type="Proteomes" id="UP000325315">
    <property type="component" value="Unassembled WGS sequence"/>
</dbReference>
<keyword evidence="3" id="KW-1185">Reference proteome</keyword>
<feature type="domain" description="Reverse transcriptase" evidence="1">
    <location>
        <begin position="1"/>
        <end position="387"/>
    </location>
</feature>
<dbReference type="SUPFAM" id="SSF56672">
    <property type="entry name" value="DNA/RNA polymerases"/>
    <property type="match status" value="1"/>
</dbReference>
<dbReference type="Gene3D" id="3.60.10.10">
    <property type="entry name" value="Endonuclease/exonuclease/phosphatase"/>
    <property type="match status" value="1"/>
</dbReference>
<dbReference type="CDD" id="cd06222">
    <property type="entry name" value="RNase_H_like"/>
    <property type="match status" value="1"/>
</dbReference>
<dbReference type="InterPro" id="IPR043502">
    <property type="entry name" value="DNA/RNA_pol_sf"/>
</dbReference>
<dbReference type="InterPro" id="IPR000477">
    <property type="entry name" value="RT_dom"/>
</dbReference>
<dbReference type="PANTHER" id="PTHR33116:SF86">
    <property type="entry name" value="REVERSE TRANSCRIPTASE DOMAIN-CONTAINING PROTEIN"/>
    <property type="match status" value="1"/>
</dbReference>
<dbReference type="Pfam" id="PF13966">
    <property type="entry name" value="zf-RVT"/>
    <property type="match status" value="1"/>
</dbReference>
<dbReference type="Pfam" id="PF00078">
    <property type="entry name" value="RVT_1"/>
    <property type="match status" value="1"/>
</dbReference>
<dbReference type="Gene3D" id="3.30.420.10">
    <property type="entry name" value="Ribonuclease H-like superfamily/Ribonuclease H"/>
    <property type="match status" value="1"/>
</dbReference>
<dbReference type="InterPro" id="IPR026960">
    <property type="entry name" value="RVT-Znf"/>
</dbReference>
<dbReference type="SUPFAM" id="SSF56219">
    <property type="entry name" value="DNase I-like"/>
    <property type="match status" value="1"/>
</dbReference>
<dbReference type="SUPFAM" id="SSF53098">
    <property type="entry name" value="Ribonuclease H-like"/>
    <property type="match status" value="1"/>
</dbReference>
<dbReference type="InterPro" id="IPR044730">
    <property type="entry name" value="RNase_H-like_dom_plant"/>
</dbReference>
<proteinExistence type="predicted"/>
<evidence type="ECO:0000259" key="1">
    <source>
        <dbReference type="PROSITE" id="PS50878"/>
    </source>
</evidence>
<dbReference type="InterPro" id="IPR036691">
    <property type="entry name" value="Endo/exonu/phosph_ase_sf"/>
</dbReference>
<dbReference type="InterPro" id="IPR002156">
    <property type="entry name" value="RNaseH_domain"/>
</dbReference>
<evidence type="ECO:0000313" key="3">
    <source>
        <dbReference type="Proteomes" id="UP000325315"/>
    </source>
</evidence>